<dbReference type="SUPFAM" id="SSF56935">
    <property type="entry name" value="Porins"/>
    <property type="match status" value="1"/>
</dbReference>
<name>A0ABQ6SYM1_9GAMM</name>
<dbReference type="Pfam" id="PF00593">
    <property type="entry name" value="TonB_dep_Rec_b-barrel"/>
    <property type="match status" value="1"/>
</dbReference>
<keyword evidence="8 15" id="KW-0675">Receptor</keyword>
<dbReference type="Gene3D" id="2.170.130.10">
    <property type="entry name" value="TonB-dependent receptor, plug domain"/>
    <property type="match status" value="1"/>
</dbReference>
<dbReference type="PANTHER" id="PTHR32552">
    <property type="entry name" value="FERRICHROME IRON RECEPTOR-RELATED"/>
    <property type="match status" value="1"/>
</dbReference>
<keyword evidence="5 10" id="KW-0812">Transmembrane</keyword>
<evidence type="ECO:0000256" key="2">
    <source>
        <dbReference type="ARBA" id="ARBA00009810"/>
    </source>
</evidence>
<keyword evidence="4 10" id="KW-1134">Transmembrane beta strand</keyword>
<keyword evidence="12" id="KW-0732">Signal</keyword>
<keyword evidence="9 10" id="KW-0998">Cell outer membrane</keyword>
<evidence type="ECO:0000256" key="7">
    <source>
        <dbReference type="ARBA" id="ARBA00023136"/>
    </source>
</evidence>
<dbReference type="CDD" id="cd01347">
    <property type="entry name" value="ligand_gated_channel"/>
    <property type="match status" value="1"/>
</dbReference>
<dbReference type="PANTHER" id="PTHR32552:SF83">
    <property type="entry name" value="BLR3904 PROTEIN"/>
    <property type="match status" value="1"/>
</dbReference>
<dbReference type="Gene3D" id="2.40.170.20">
    <property type="entry name" value="TonB-dependent receptor, beta-barrel domain"/>
    <property type="match status" value="1"/>
</dbReference>
<evidence type="ECO:0000256" key="5">
    <source>
        <dbReference type="ARBA" id="ARBA00022692"/>
    </source>
</evidence>
<dbReference type="NCBIfam" id="TIGR01783">
    <property type="entry name" value="TonB-siderophor"/>
    <property type="match status" value="1"/>
</dbReference>
<dbReference type="Proteomes" id="UP000326367">
    <property type="component" value="Unassembled WGS sequence"/>
</dbReference>
<organism evidence="15 16">
    <name type="scientific">Stenotrophomonas cyclobalanopsidis</name>
    <dbReference type="NCBI Taxonomy" id="2771362"/>
    <lineage>
        <taxon>Bacteria</taxon>
        <taxon>Pseudomonadati</taxon>
        <taxon>Pseudomonadota</taxon>
        <taxon>Gammaproteobacteria</taxon>
        <taxon>Lysobacterales</taxon>
        <taxon>Lysobacteraceae</taxon>
        <taxon>Stenotrophomonas</taxon>
    </lineage>
</organism>
<evidence type="ECO:0000256" key="6">
    <source>
        <dbReference type="ARBA" id="ARBA00023077"/>
    </source>
</evidence>
<comment type="similarity">
    <text evidence="2 10 11">Belongs to the TonB-dependent receptor family.</text>
</comment>
<comment type="caution">
    <text evidence="15">The sequence shown here is derived from an EMBL/GenBank/DDBJ whole genome shotgun (WGS) entry which is preliminary data.</text>
</comment>
<dbReference type="InterPro" id="IPR039426">
    <property type="entry name" value="TonB-dep_rcpt-like"/>
</dbReference>
<evidence type="ECO:0000256" key="12">
    <source>
        <dbReference type="SAM" id="SignalP"/>
    </source>
</evidence>
<evidence type="ECO:0000256" key="4">
    <source>
        <dbReference type="ARBA" id="ARBA00022452"/>
    </source>
</evidence>
<accession>A0ABQ6SYM1</accession>
<protein>
    <submittedName>
        <fullName evidence="15">TonB-dependent siderophore receptor</fullName>
    </submittedName>
</protein>
<dbReference type="RefSeq" id="WP_150455253.1">
    <property type="nucleotide sequence ID" value="NZ_VYKI01000018.1"/>
</dbReference>
<dbReference type="InterPro" id="IPR036942">
    <property type="entry name" value="Beta-barrel_TonB_sf"/>
</dbReference>
<dbReference type="Pfam" id="PF07715">
    <property type="entry name" value="Plug"/>
    <property type="match status" value="1"/>
</dbReference>
<evidence type="ECO:0000313" key="15">
    <source>
        <dbReference type="EMBL" id="KAA8996018.1"/>
    </source>
</evidence>
<evidence type="ECO:0000256" key="8">
    <source>
        <dbReference type="ARBA" id="ARBA00023170"/>
    </source>
</evidence>
<keyword evidence="7 10" id="KW-0472">Membrane</keyword>
<keyword evidence="3 10" id="KW-0813">Transport</keyword>
<evidence type="ECO:0000256" key="3">
    <source>
        <dbReference type="ARBA" id="ARBA00022448"/>
    </source>
</evidence>
<feature type="domain" description="TonB-dependent receptor plug" evidence="14">
    <location>
        <begin position="69"/>
        <end position="167"/>
    </location>
</feature>
<gene>
    <name evidence="15" type="ORF">FJU31_13750</name>
</gene>
<dbReference type="InterPro" id="IPR012910">
    <property type="entry name" value="Plug_dom"/>
</dbReference>
<dbReference type="InterPro" id="IPR010105">
    <property type="entry name" value="TonB_sidphr_rcpt"/>
</dbReference>
<feature type="signal peptide" evidence="12">
    <location>
        <begin position="1"/>
        <end position="24"/>
    </location>
</feature>
<feature type="domain" description="TonB-dependent receptor-like beta-barrel" evidence="13">
    <location>
        <begin position="238"/>
        <end position="695"/>
    </location>
</feature>
<proteinExistence type="inferred from homology"/>
<dbReference type="EMBL" id="VYKI01000018">
    <property type="protein sequence ID" value="KAA8996018.1"/>
    <property type="molecule type" value="Genomic_DNA"/>
</dbReference>
<comment type="subcellular location">
    <subcellularLocation>
        <location evidence="1 10">Cell outer membrane</location>
        <topology evidence="1 10">Multi-pass membrane protein</topology>
    </subcellularLocation>
</comment>
<dbReference type="PROSITE" id="PS52016">
    <property type="entry name" value="TONB_DEPENDENT_REC_3"/>
    <property type="match status" value="1"/>
</dbReference>
<evidence type="ECO:0000259" key="14">
    <source>
        <dbReference type="Pfam" id="PF07715"/>
    </source>
</evidence>
<evidence type="ECO:0000256" key="10">
    <source>
        <dbReference type="PROSITE-ProRule" id="PRU01360"/>
    </source>
</evidence>
<keyword evidence="16" id="KW-1185">Reference proteome</keyword>
<keyword evidence="6 11" id="KW-0798">TonB box</keyword>
<feature type="chain" id="PRO_5046893918" evidence="12">
    <location>
        <begin position="25"/>
        <end position="729"/>
    </location>
</feature>
<evidence type="ECO:0000259" key="13">
    <source>
        <dbReference type="Pfam" id="PF00593"/>
    </source>
</evidence>
<dbReference type="InterPro" id="IPR037066">
    <property type="entry name" value="Plug_dom_sf"/>
</dbReference>
<sequence length="729" mass="79818">MNRCLRPTLLALALCATLPLHASAAEASTDVNATGAERSPTELAAVRVQAGKPAADTARANAFGGGSWKDTPASVNVLDRDYLDRRQVRSLSELASNDASLGDAYAPVGYYQNIAIRGFALDAATGYRFNGLAIAGEQRLALENVQEVQILKGEAGLAAGVMAPGGIINYVGKRPAEVRTVTLGTDSEGSRYVAADVGHWITPRFGVRLNAAWDASNSYVEHADGNRNFYSLAADWFIGERGKLEVDANYQTSTQRSVSGYQLLGASELPRGVDRKHLLGYQPWQRAVDIASTNITALHTYDFSERWQSRVSVGYSRSVIDDNVAFAYGCYYTAQCADGSTPGNYFAPNGDYDIYDYRSPDDTRRNQQARAELRGRFDTGSVGHELTVGADYFRRTVDRRPSVNEYVGSANIHDAQVPVYAPSPLQPGPSARRLDSRQTAVFALDRVSFGDDWQWLAGGRFVRLDERAYDKRGALQRQSRLSRFLPQTALVWKANDQLNVYGSYVRGISLGQEAPFWTSNADEFLPSVQSRQLEVGVKYVPVEALTLGAALFRISQPYQFAQPDDSEAGYTFLQQGTQAHSGLELTANGQLTDALQIVASASVLQARARDAGTPAYEGHQLVNVPKVRASVHLAYALPFVQGLDVTGGWRYAASNVARADGSVHAPDYSVFDAGLRFQHRLHERAVTWNLSVDNVFNRFYWRDTGSSGGDYYLFPGAPRQARLSVTFAL</sequence>
<evidence type="ECO:0000256" key="11">
    <source>
        <dbReference type="RuleBase" id="RU003357"/>
    </source>
</evidence>
<evidence type="ECO:0000313" key="16">
    <source>
        <dbReference type="Proteomes" id="UP000326367"/>
    </source>
</evidence>
<reference evidence="15 16" key="1">
    <citation type="journal article" date="2020" name="Antonie Van Leeuwenhoek">
        <title>Stenotrophomonas cyclobalanopsidis sp. nov., isolated from the leaf spot disease of Cyclobalanopsis patelliformis.</title>
        <authorList>
            <person name="Bian D.R."/>
            <person name="Xue H."/>
            <person name="Piao C.G."/>
            <person name="Li Y."/>
        </authorList>
    </citation>
    <scope>NUCLEOTIDE SEQUENCE [LARGE SCALE GENOMIC DNA]</scope>
    <source>
        <strain evidence="15 16">TPQG1-4</strain>
    </source>
</reference>
<dbReference type="InterPro" id="IPR000531">
    <property type="entry name" value="Beta-barrel_TonB"/>
</dbReference>
<evidence type="ECO:0000256" key="9">
    <source>
        <dbReference type="ARBA" id="ARBA00023237"/>
    </source>
</evidence>
<evidence type="ECO:0000256" key="1">
    <source>
        <dbReference type="ARBA" id="ARBA00004571"/>
    </source>
</evidence>